<sequence>MLQFKPHDRATGGLQSHDVPLWDPFLLKVSSGLRRCNSGWGKRGCRNGCGLFHAVYPEAQEAAARRFAQHAAAEQHVRQGFGSAGRVINVVALGAAVIWLGSKCIGTSGAGRS</sequence>
<protein>
    <submittedName>
        <fullName evidence="1">Uncharacterized protein</fullName>
    </submittedName>
</protein>
<dbReference type="AlphaFoldDB" id="A0AAW1NNI2"/>
<proteinExistence type="predicted"/>
<dbReference type="Proteomes" id="UP001465755">
    <property type="component" value="Unassembled WGS sequence"/>
</dbReference>
<evidence type="ECO:0000313" key="1">
    <source>
        <dbReference type="EMBL" id="KAK9785428.1"/>
    </source>
</evidence>
<gene>
    <name evidence="1" type="ORF">WJX73_007776</name>
</gene>
<dbReference type="EMBL" id="JALJOQ010000305">
    <property type="protein sequence ID" value="KAK9785428.1"/>
    <property type="molecule type" value="Genomic_DNA"/>
</dbReference>
<organism evidence="1 2">
    <name type="scientific">Symbiochloris irregularis</name>
    <dbReference type="NCBI Taxonomy" id="706552"/>
    <lineage>
        <taxon>Eukaryota</taxon>
        <taxon>Viridiplantae</taxon>
        <taxon>Chlorophyta</taxon>
        <taxon>core chlorophytes</taxon>
        <taxon>Trebouxiophyceae</taxon>
        <taxon>Trebouxiales</taxon>
        <taxon>Trebouxiaceae</taxon>
        <taxon>Symbiochloris</taxon>
    </lineage>
</organism>
<name>A0AAW1NNI2_9CHLO</name>
<comment type="caution">
    <text evidence="1">The sequence shown here is derived from an EMBL/GenBank/DDBJ whole genome shotgun (WGS) entry which is preliminary data.</text>
</comment>
<accession>A0AAW1NNI2</accession>
<reference evidence="1 2" key="1">
    <citation type="journal article" date="2024" name="Nat. Commun.">
        <title>Phylogenomics reveals the evolutionary origins of lichenization in chlorophyte algae.</title>
        <authorList>
            <person name="Puginier C."/>
            <person name="Libourel C."/>
            <person name="Otte J."/>
            <person name="Skaloud P."/>
            <person name="Haon M."/>
            <person name="Grisel S."/>
            <person name="Petersen M."/>
            <person name="Berrin J.G."/>
            <person name="Delaux P.M."/>
            <person name="Dal Grande F."/>
            <person name="Keller J."/>
        </authorList>
    </citation>
    <scope>NUCLEOTIDE SEQUENCE [LARGE SCALE GENOMIC DNA]</scope>
    <source>
        <strain evidence="1 2">SAG 2036</strain>
    </source>
</reference>
<evidence type="ECO:0000313" key="2">
    <source>
        <dbReference type="Proteomes" id="UP001465755"/>
    </source>
</evidence>
<keyword evidence="2" id="KW-1185">Reference proteome</keyword>